<dbReference type="CDD" id="cd00146">
    <property type="entry name" value="PKD"/>
    <property type="match status" value="1"/>
</dbReference>
<dbReference type="PROSITE" id="PS50093">
    <property type="entry name" value="PKD"/>
    <property type="match status" value="1"/>
</dbReference>
<dbReference type="InterPro" id="IPR000601">
    <property type="entry name" value="PKD_dom"/>
</dbReference>
<evidence type="ECO:0000256" key="1">
    <source>
        <dbReference type="SAM" id="Phobius"/>
    </source>
</evidence>
<keyword evidence="4" id="KW-1185">Reference proteome</keyword>
<protein>
    <recommendedName>
        <fullName evidence="2">PKD domain-containing protein</fullName>
    </recommendedName>
</protein>
<dbReference type="Gene3D" id="2.60.40.10">
    <property type="entry name" value="Immunoglobulins"/>
    <property type="match status" value="1"/>
</dbReference>
<evidence type="ECO:0000313" key="4">
    <source>
        <dbReference type="Proteomes" id="UP000001686"/>
    </source>
</evidence>
<dbReference type="SUPFAM" id="SSF49299">
    <property type="entry name" value="PKD domain"/>
    <property type="match status" value="1"/>
</dbReference>
<accession>B1L3M0</accession>
<feature type="domain" description="PKD" evidence="2">
    <location>
        <begin position="280"/>
        <end position="343"/>
    </location>
</feature>
<dbReference type="InterPro" id="IPR035986">
    <property type="entry name" value="PKD_dom_sf"/>
</dbReference>
<dbReference type="InParanoid" id="B1L3M0"/>
<dbReference type="EMBL" id="CP000968">
    <property type="protein sequence ID" value="ACB07049.1"/>
    <property type="molecule type" value="Genomic_DNA"/>
</dbReference>
<dbReference type="PROSITE" id="PS00583">
    <property type="entry name" value="PFKB_KINASES_1"/>
    <property type="match status" value="1"/>
</dbReference>
<feature type="transmembrane region" description="Helical" evidence="1">
    <location>
        <begin position="376"/>
        <end position="397"/>
    </location>
</feature>
<dbReference type="Proteomes" id="UP000001686">
    <property type="component" value="Chromosome"/>
</dbReference>
<dbReference type="EnsemblBacteria" id="ACB07049">
    <property type="protein sequence ID" value="ACB07049"/>
    <property type="gene ID" value="Kcr_0291"/>
</dbReference>
<dbReference type="KEGG" id="kcr:Kcr_0291"/>
<dbReference type="eggNOG" id="arCOG02510">
    <property type="taxonomic scope" value="Archaea"/>
</dbReference>
<name>B1L3M0_KORCO</name>
<dbReference type="AlphaFoldDB" id="B1L3M0"/>
<sequence length="400" mass="43945">MPIVVSHLSAYIYRHMYRSPMMKKSLPLLALLLLTLQSLSAYNIVQEEMKPIQTNPADIWSDRGGEGPNVTCGYAKVGENVTFFFRVGSPTYLRIVITKPDGSEVEVMKSSQVFPGITYRFHQLFVDPGMRVIKLIGYSGNVLDYCTIHVVTSFTGGDVWTEAGGRGPQIDGGVLIAGNPVRILFSVNVTSEVQLFLYGPERKEELLFSGRLEGGKTETLLLEGLKEGKYTLKLLQGSKILDSCDFSVIKPVERIPPSIRISSINVNGSIVSINGEAFPGTPNTSLIISWDWGDGSYEEGPFPRMHRYEREGKYTIRIVAKQSDGLSANFTYSVLIATSTTPTKIAEGSVTSEVKTMNATKEETVTIVEEKTPSELIAFILGALASALIITAISRILKRT</sequence>
<evidence type="ECO:0000259" key="2">
    <source>
        <dbReference type="PROSITE" id="PS50093"/>
    </source>
</evidence>
<keyword evidence="1" id="KW-0812">Transmembrane</keyword>
<dbReference type="HOGENOM" id="CLU_688128_0_0_2"/>
<organism evidence="3 4">
    <name type="scientific">Korarchaeum cryptofilum (strain OPF8)</name>
    <dbReference type="NCBI Taxonomy" id="374847"/>
    <lineage>
        <taxon>Archaea</taxon>
        <taxon>Thermoproteota</taxon>
        <taxon>Candidatus Korarchaeia</taxon>
        <taxon>Candidatus Korarchaeales</taxon>
        <taxon>Candidatus Korarchaeaceae</taxon>
        <taxon>Candidatus Korarchaeum</taxon>
    </lineage>
</organism>
<keyword evidence="1" id="KW-0472">Membrane</keyword>
<dbReference type="InterPro" id="IPR002173">
    <property type="entry name" value="Carboh/pur_kinase_PfkB_CS"/>
</dbReference>
<gene>
    <name evidence="3" type="ordered locus">Kcr_0291</name>
</gene>
<evidence type="ECO:0000313" key="3">
    <source>
        <dbReference type="EMBL" id="ACB07049.1"/>
    </source>
</evidence>
<keyword evidence="1" id="KW-1133">Transmembrane helix</keyword>
<proteinExistence type="predicted"/>
<dbReference type="Pfam" id="PF00801">
    <property type="entry name" value="PKD"/>
    <property type="match status" value="1"/>
</dbReference>
<dbReference type="InterPro" id="IPR013783">
    <property type="entry name" value="Ig-like_fold"/>
</dbReference>
<reference evidence="3 4" key="1">
    <citation type="journal article" date="2008" name="Proc. Natl. Acad. Sci. U.S.A.">
        <title>A korarchaeal genome reveals new insights into the evolution of the Archaea.</title>
        <authorList>
            <person name="Elkins J.G."/>
            <person name="Podar M."/>
            <person name="Graham D.E."/>
            <person name="Makarova K.S."/>
            <person name="Wolf Y."/>
            <person name="Randau L."/>
            <person name="Hedlund B.P."/>
            <person name="Brochier-Armanet C."/>
            <person name="Kunin V."/>
            <person name="Anderson I."/>
            <person name="Lapidus A."/>
            <person name="Goltsman E."/>
            <person name="Barry K."/>
            <person name="Koonin E.V."/>
            <person name="Hugenholtz P."/>
            <person name="Kyrpides N."/>
            <person name="Wanner G."/>
            <person name="Richardson P."/>
            <person name="Keller M."/>
            <person name="Stetter K.O."/>
        </authorList>
    </citation>
    <scope>NUCLEOTIDE SEQUENCE [LARGE SCALE GENOMIC DNA]</scope>
    <source>
        <strain evidence="4">OPF8</strain>
    </source>
</reference>
<dbReference type="GO" id="GO:0016301">
    <property type="term" value="F:kinase activity"/>
    <property type="evidence" value="ECO:0007669"/>
    <property type="project" value="InterPro"/>
</dbReference>